<evidence type="ECO:0000313" key="2">
    <source>
        <dbReference type="EMBL" id="SUX43538.1"/>
    </source>
</evidence>
<evidence type="ECO:0000313" key="4">
    <source>
        <dbReference type="Proteomes" id="UP000255231"/>
    </source>
</evidence>
<name>A0A381FAP1_9FLAO</name>
<accession>A0A381FAP1</accession>
<sequence>MKEALIASKLEKINQDNLLHGRDSEYGFMPRYSLRYQKAGVFYHQYKRRSNPLSDGRWDLKHWWGKKYDGLFYKSIKVKVTLKEVLFTTNYDPGYMKDIYYYKSKSKIIGINRKQMIQAQKDNIPKIEPKLLEIINEGK</sequence>
<dbReference type="Proteomes" id="UP000255231">
    <property type="component" value="Unassembled WGS sequence"/>
</dbReference>
<dbReference type="GeneID" id="303673503"/>
<evidence type="ECO:0000313" key="3">
    <source>
        <dbReference type="Proteomes" id="UP000185725"/>
    </source>
</evidence>
<dbReference type="Proteomes" id="UP000185725">
    <property type="component" value="Unassembled WGS sequence"/>
</dbReference>
<protein>
    <submittedName>
        <fullName evidence="2">Uncharacterized protein</fullName>
    </submittedName>
</protein>
<dbReference type="EMBL" id="FTMF01000015">
    <property type="protein sequence ID" value="SIR23946.1"/>
    <property type="molecule type" value="Genomic_DNA"/>
</dbReference>
<reference evidence="1 3" key="1">
    <citation type="submission" date="2017-01" db="EMBL/GenBank/DDBJ databases">
        <authorList>
            <person name="Varghese N."/>
            <person name="Submissions S."/>
        </authorList>
    </citation>
    <scope>NUCLEOTIDE SEQUENCE [LARGE SCALE GENOMIC DNA]</scope>
    <source>
        <strain evidence="1 3">ATCC 27950</strain>
    </source>
</reference>
<dbReference type="EMBL" id="UFVS01000001">
    <property type="protein sequence ID" value="SUX43538.1"/>
    <property type="molecule type" value="Genomic_DNA"/>
</dbReference>
<dbReference type="RefSeq" id="WP_123890041.1">
    <property type="nucleotide sequence ID" value="NZ_CP033929.1"/>
</dbReference>
<dbReference type="AlphaFoldDB" id="A0A381FAP1"/>
<organism evidence="2 4">
    <name type="scientific">Chryseobacterium indoltheticum</name>
    <dbReference type="NCBI Taxonomy" id="254"/>
    <lineage>
        <taxon>Bacteria</taxon>
        <taxon>Pseudomonadati</taxon>
        <taxon>Bacteroidota</taxon>
        <taxon>Flavobacteriia</taxon>
        <taxon>Flavobacteriales</taxon>
        <taxon>Weeksellaceae</taxon>
        <taxon>Chryseobacterium group</taxon>
        <taxon>Chryseobacterium</taxon>
    </lineage>
</organism>
<keyword evidence="3" id="KW-1185">Reference proteome</keyword>
<dbReference type="OrthoDB" id="1263442at2"/>
<reference evidence="2 4" key="2">
    <citation type="submission" date="2018-06" db="EMBL/GenBank/DDBJ databases">
        <authorList>
            <consortium name="Pathogen Informatics"/>
            <person name="Doyle S."/>
        </authorList>
    </citation>
    <scope>NUCLEOTIDE SEQUENCE [LARGE SCALE GENOMIC DNA]</scope>
    <source>
        <strain evidence="2 4">NCTC13560</strain>
    </source>
</reference>
<proteinExistence type="predicted"/>
<evidence type="ECO:0000313" key="1">
    <source>
        <dbReference type="EMBL" id="SIR23946.1"/>
    </source>
</evidence>
<gene>
    <name evidence="2" type="ORF">NCTC13560_02072</name>
    <name evidence="1" type="ORF">SAMN05421682_11579</name>
</gene>